<feature type="binding site" evidence="6">
    <location>
        <position position="81"/>
    </location>
    <ligand>
        <name>S-adenosyl-L-methionine</name>
        <dbReference type="ChEBI" id="CHEBI:59789"/>
    </ligand>
</feature>
<comment type="function">
    <text evidence="6">Specifically methylates the pseudouridine at position 1915 (m3Psi1915) in 23S rRNA.</text>
</comment>
<dbReference type="AlphaFoldDB" id="A0A9C7GAL0"/>
<evidence type="ECO:0000256" key="4">
    <source>
        <dbReference type="ARBA" id="ARBA00022691"/>
    </source>
</evidence>
<keyword evidence="4 6" id="KW-0949">S-adenosyl-L-methionine</keyword>
<reference evidence="7" key="1">
    <citation type="submission" date="2021-10" db="EMBL/GenBank/DDBJ databases">
        <authorList>
            <person name="Criscuolo A."/>
        </authorList>
    </citation>
    <scope>NUCLEOTIDE SEQUENCE</scope>
    <source>
        <strain evidence="7">CIP111885</strain>
    </source>
</reference>
<organism evidence="7 8">
    <name type="scientific">Pseudoneobacillus rhizosphaerae</name>
    <dbReference type="NCBI Taxonomy" id="2880968"/>
    <lineage>
        <taxon>Bacteria</taxon>
        <taxon>Bacillati</taxon>
        <taxon>Bacillota</taxon>
        <taxon>Bacilli</taxon>
        <taxon>Bacillales</taxon>
        <taxon>Bacillaceae</taxon>
        <taxon>Pseudoneobacillus</taxon>
    </lineage>
</organism>
<comment type="caution">
    <text evidence="7">The sequence shown here is derived from an EMBL/GenBank/DDBJ whole genome shotgun (WGS) entry which is preliminary data.</text>
</comment>
<dbReference type="Pfam" id="PF02590">
    <property type="entry name" value="SPOUT_MTase"/>
    <property type="match status" value="1"/>
</dbReference>
<sequence length="164" mass="18619">MGLWIVNILIVSVGKLKEKYLKLGIDEFTKRLTVYAKIELVEVPDEKAPEQLSELEMEQVKQKEGEKILAKISPDTYVIALAIDGKMKSSEELADSIDKLATYGKSKIAFVIGGSLGLSKEVLQRADEKLSFSKMTFPHQMMKLILLEQVYRAFRINRGEPYHK</sequence>
<name>A0A9C7GAL0_9BACI</name>
<dbReference type="InterPro" id="IPR029028">
    <property type="entry name" value="Alpha/beta_knot_MTases"/>
</dbReference>
<keyword evidence="6" id="KW-0963">Cytoplasm</keyword>
<evidence type="ECO:0000256" key="6">
    <source>
        <dbReference type="HAMAP-Rule" id="MF_00658"/>
    </source>
</evidence>
<dbReference type="GO" id="GO:0005737">
    <property type="term" value="C:cytoplasm"/>
    <property type="evidence" value="ECO:0007669"/>
    <property type="project" value="UniProtKB-SubCell"/>
</dbReference>
<evidence type="ECO:0000256" key="2">
    <source>
        <dbReference type="ARBA" id="ARBA00022603"/>
    </source>
</evidence>
<dbReference type="Proteomes" id="UP000789845">
    <property type="component" value="Unassembled WGS sequence"/>
</dbReference>
<dbReference type="PIRSF" id="PIRSF004505">
    <property type="entry name" value="MT_bac"/>
    <property type="match status" value="1"/>
</dbReference>
<dbReference type="SUPFAM" id="SSF75217">
    <property type="entry name" value="alpha/beta knot"/>
    <property type="match status" value="1"/>
</dbReference>
<dbReference type="InterPro" id="IPR003742">
    <property type="entry name" value="RlmH-like"/>
</dbReference>
<gene>
    <name evidence="6 7" type="primary">rlmH</name>
    <name evidence="7" type="ORF">NEOCIP111885_02770</name>
</gene>
<comment type="similarity">
    <text evidence="5 6">Belongs to the RNA methyltransferase RlmH family.</text>
</comment>
<dbReference type="InterPro" id="IPR029026">
    <property type="entry name" value="tRNA_m1G_MTases_N"/>
</dbReference>
<accession>A0A9C7GAL0</accession>
<feature type="binding site" evidence="6">
    <location>
        <begin position="132"/>
        <end position="137"/>
    </location>
    <ligand>
        <name>S-adenosyl-L-methionine</name>
        <dbReference type="ChEBI" id="CHEBI:59789"/>
    </ligand>
</feature>
<keyword evidence="2 6" id="KW-0489">Methyltransferase</keyword>
<dbReference type="EC" id="2.1.1.177" evidence="6"/>
<keyword evidence="1 6" id="KW-0698">rRNA processing</keyword>
<keyword evidence="8" id="KW-1185">Reference proteome</keyword>
<protein>
    <recommendedName>
        <fullName evidence="6">Ribosomal RNA large subunit methyltransferase H</fullName>
        <ecNumber evidence="6">2.1.1.177</ecNumber>
    </recommendedName>
    <alternativeName>
        <fullName evidence="6">23S rRNA (pseudouridine1915-N3)-methyltransferase</fullName>
    </alternativeName>
    <alternativeName>
        <fullName evidence="6">23S rRNA m3Psi1915 methyltransferase</fullName>
    </alternativeName>
    <alternativeName>
        <fullName evidence="6">rRNA (pseudouridine-N3-)-methyltransferase RlmH</fullName>
    </alternativeName>
</protein>
<dbReference type="PANTHER" id="PTHR33603:SF1">
    <property type="entry name" value="RIBOSOMAL RNA LARGE SUBUNIT METHYLTRANSFERASE H"/>
    <property type="match status" value="1"/>
</dbReference>
<evidence type="ECO:0000256" key="3">
    <source>
        <dbReference type="ARBA" id="ARBA00022679"/>
    </source>
</evidence>
<keyword evidence="3 6" id="KW-0808">Transferase</keyword>
<evidence type="ECO:0000256" key="1">
    <source>
        <dbReference type="ARBA" id="ARBA00022552"/>
    </source>
</evidence>
<dbReference type="HAMAP" id="MF_00658">
    <property type="entry name" value="23SrRNA_methyltr_H"/>
    <property type="match status" value="1"/>
</dbReference>
<dbReference type="EMBL" id="CAKJTG010000015">
    <property type="protein sequence ID" value="CAG9609051.1"/>
    <property type="molecule type" value="Genomic_DNA"/>
</dbReference>
<comment type="subunit">
    <text evidence="6">Homodimer.</text>
</comment>
<dbReference type="NCBIfam" id="NF000985">
    <property type="entry name" value="PRK00103.1-3"/>
    <property type="match status" value="1"/>
</dbReference>
<evidence type="ECO:0000313" key="8">
    <source>
        <dbReference type="Proteomes" id="UP000789845"/>
    </source>
</evidence>
<dbReference type="Gene3D" id="3.40.1280.10">
    <property type="match status" value="1"/>
</dbReference>
<evidence type="ECO:0000256" key="5">
    <source>
        <dbReference type="ARBA" id="ARBA00038303"/>
    </source>
</evidence>
<comment type="catalytic activity">
    <reaction evidence="6">
        <text>pseudouridine(1915) in 23S rRNA + S-adenosyl-L-methionine = N(3)-methylpseudouridine(1915) in 23S rRNA + S-adenosyl-L-homocysteine + H(+)</text>
        <dbReference type="Rhea" id="RHEA:42752"/>
        <dbReference type="Rhea" id="RHEA-COMP:10221"/>
        <dbReference type="Rhea" id="RHEA-COMP:10222"/>
        <dbReference type="ChEBI" id="CHEBI:15378"/>
        <dbReference type="ChEBI" id="CHEBI:57856"/>
        <dbReference type="ChEBI" id="CHEBI:59789"/>
        <dbReference type="ChEBI" id="CHEBI:65314"/>
        <dbReference type="ChEBI" id="CHEBI:74486"/>
        <dbReference type="EC" id="2.1.1.177"/>
    </reaction>
</comment>
<proteinExistence type="inferred from homology"/>
<evidence type="ECO:0000313" key="7">
    <source>
        <dbReference type="EMBL" id="CAG9609051.1"/>
    </source>
</evidence>
<comment type="subcellular location">
    <subcellularLocation>
        <location evidence="6">Cytoplasm</location>
    </subcellularLocation>
</comment>
<dbReference type="CDD" id="cd18081">
    <property type="entry name" value="RlmH-like"/>
    <property type="match status" value="1"/>
</dbReference>
<feature type="binding site" evidence="6">
    <location>
        <position position="113"/>
    </location>
    <ligand>
        <name>S-adenosyl-L-methionine</name>
        <dbReference type="ChEBI" id="CHEBI:59789"/>
    </ligand>
</feature>
<dbReference type="GO" id="GO:0070038">
    <property type="term" value="F:rRNA (pseudouridine-N3-)-methyltransferase activity"/>
    <property type="evidence" value="ECO:0007669"/>
    <property type="project" value="UniProtKB-UniRule"/>
</dbReference>
<dbReference type="PANTHER" id="PTHR33603">
    <property type="entry name" value="METHYLTRANSFERASE"/>
    <property type="match status" value="1"/>
</dbReference>
<dbReference type="NCBIfam" id="TIGR00246">
    <property type="entry name" value="tRNA_RlmH_YbeA"/>
    <property type="match status" value="1"/>
</dbReference>